<evidence type="ECO:0000256" key="1">
    <source>
        <dbReference type="ARBA" id="ARBA00005820"/>
    </source>
</evidence>
<dbReference type="InterPro" id="IPR005158">
    <property type="entry name" value="BTAD"/>
</dbReference>
<dbReference type="SMART" id="SM01043">
    <property type="entry name" value="BTAD"/>
    <property type="match status" value="1"/>
</dbReference>
<dbReference type="GO" id="GO:0006355">
    <property type="term" value="P:regulation of DNA-templated transcription"/>
    <property type="evidence" value="ECO:0007669"/>
    <property type="project" value="InterPro"/>
</dbReference>
<dbReference type="Gene3D" id="1.10.10.10">
    <property type="entry name" value="Winged helix-like DNA-binding domain superfamily/Winged helix DNA-binding domain"/>
    <property type="match status" value="1"/>
</dbReference>
<dbReference type="RefSeq" id="WP_149352553.1">
    <property type="nucleotide sequence ID" value="NZ_VTRV01000051.1"/>
</dbReference>
<evidence type="ECO:0000259" key="4">
    <source>
        <dbReference type="SMART" id="SM01043"/>
    </source>
</evidence>
<dbReference type="AlphaFoldDB" id="A0A5D8Z623"/>
<proteinExistence type="inferred from homology"/>
<dbReference type="OrthoDB" id="135231at2"/>
<dbReference type="InterPro" id="IPR001867">
    <property type="entry name" value="OmpR/PhoB-type_DNA-bd"/>
</dbReference>
<keyword evidence="2" id="KW-0238">DNA-binding</keyword>
<feature type="domain" description="Bacterial transcriptional activator" evidence="4">
    <location>
        <begin position="104"/>
        <end position="248"/>
    </location>
</feature>
<dbReference type="GO" id="GO:0000160">
    <property type="term" value="P:phosphorelay signal transduction system"/>
    <property type="evidence" value="ECO:0007669"/>
    <property type="project" value="InterPro"/>
</dbReference>
<keyword evidence="6" id="KW-1185">Reference proteome</keyword>
<dbReference type="EMBL" id="VTRV01000051">
    <property type="protein sequence ID" value="TZF90147.1"/>
    <property type="molecule type" value="Genomic_DNA"/>
</dbReference>
<accession>A0A5D8Z623</accession>
<dbReference type="InterPro" id="IPR016032">
    <property type="entry name" value="Sig_transdc_resp-reg_C-effctor"/>
</dbReference>
<evidence type="ECO:0000259" key="3">
    <source>
        <dbReference type="SMART" id="SM00862"/>
    </source>
</evidence>
<comment type="similarity">
    <text evidence="1">Belongs to the AfsR/DnrI/RedD regulatory family.</text>
</comment>
<evidence type="ECO:0000313" key="5">
    <source>
        <dbReference type="EMBL" id="TZF90147.1"/>
    </source>
</evidence>
<dbReference type="Gene3D" id="1.25.40.10">
    <property type="entry name" value="Tetratricopeptide repeat domain"/>
    <property type="match status" value="1"/>
</dbReference>
<dbReference type="Pfam" id="PF03704">
    <property type="entry name" value="BTAD"/>
    <property type="match status" value="1"/>
</dbReference>
<dbReference type="InterPro" id="IPR036388">
    <property type="entry name" value="WH-like_DNA-bd_sf"/>
</dbReference>
<dbReference type="InterPro" id="IPR011990">
    <property type="entry name" value="TPR-like_helical_dom_sf"/>
</dbReference>
<evidence type="ECO:0000256" key="2">
    <source>
        <dbReference type="ARBA" id="ARBA00023125"/>
    </source>
</evidence>
<reference evidence="5 6" key="1">
    <citation type="submission" date="2019-08" db="EMBL/GenBank/DDBJ databases">
        <title>Draft genome sequence of Lysobacter sp. UKS-15.</title>
        <authorList>
            <person name="Im W.-T."/>
        </authorList>
    </citation>
    <scope>NUCLEOTIDE SEQUENCE [LARGE SCALE GENOMIC DNA]</scope>
    <source>
        <strain evidence="5 6">UKS-15</strain>
    </source>
</reference>
<dbReference type="PANTHER" id="PTHR35807">
    <property type="entry name" value="TRANSCRIPTIONAL REGULATOR REDD-RELATED"/>
    <property type="match status" value="1"/>
</dbReference>
<evidence type="ECO:0000313" key="6">
    <source>
        <dbReference type="Proteomes" id="UP000323164"/>
    </source>
</evidence>
<dbReference type="InterPro" id="IPR051677">
    <property type="entry name" value="AfsR-DnrI-RedD_regulator"/>
</dbReference>
<sequence>MLRISLFGSMALATDHGSAVEVPVAGRSASLLAYLALGHGRSFSRSELLASLWPDPGASASTGSFNTALWRLRRLLETPPLGHAGLITSDRGAIALCPQADVWLDVAEFDQLVAPRLMRAPERLTDEDIDALERGVRLYKADLLIELTDDWALRARERYRRNFLNALYRLMQLATIRRQYADGILHAQRILDHDPLREDVHRDLMQMFVASGQRALALRQFEHCRELLRRELAIQPMRETQALYRQIADSAVGLHRETAFAAGQRRRASDLVTPELHVINVPNGSPGSEIVAQPLDLLHCARAHLAAADAQLQLGLQLLA</sequence>
<dbReference type="SUPFAM" id="SSF48452">
    <property type="entry name" value="TPR-like"/>
    <property type="match status" value="1"/>
</dbReference>
<name>A0A5D8Z623_9GAMM</name>
<gene>
    <name evidence="5" type="ORF">FW784_06535</name>
</gene>
<dbReference type="SUPFAM" id="SSF46894">
    <property type="entry name" value="C-terminal effector domain of the bipartite response regulators"/>
    <property type="match status" value="1"/>
</dbReference>
<dbReference type="SMART" id="SM00862">
    <property type="entry name" value="Trans_reg_C"/>
    <property type="match status" value="1"/>
</dbReference>
<dbReference type="Proteomes" id="UP000323164">
    <property type="component" value="Unassembled WGS sequence"/>
</dbReference>
<organism evidence="5 6">
    <name type="scientific">Cognatilysobacter lacus</name>
    <dbReference type="NCBI Taxonomy" id="1643323"/>
    <lineage>
        <taxon>Bacteria</taxon>
        <taxon>Pseudomonadati</taxon>
        <taxon>Pseudomonadota</taxon>
        <taxon>Gammaproteobacteria</taxon>
        <taxon>Lysobacterales</taxon>
        <taxon>Lysobacteraceae</taxon>
        <taxon>Cognatilysobacter</taxon>
    </lineage>
</organism>
<protein>
    <submittedName>
        <fullName evidence="5">Response regulator receiver protein</fullName>
    </submittedName>
</protein>
<dbReference type="GO" id="GO:0003677">
    <property type="term" value="F:DNA binding"/>
    <property type="evidence" value="ECO:0007669"/>
    <property type="project" value="UniProtKB-KW"/>
</dbReference>
<feature type="domain" description="OmpR/PhoB-type" evidence="3">
    <location>
        <begin position="21"/>
        <end position="96"/>
    </location>
</feature>
<comment type="caution">
    <text evidence="5">The sequence shown here is derived from an EMBL/GenBank/DDBJ whole genome shotgun (WGS) entry which is preliminary data.</text>
</comment>